<name>A0AAJ0FPB4_9PEZI</name>
<feature type="transmembrane region" description="Helical" evidence="9">
    <location>
        <begin position="432"/>
        <end position="459"/>
    </location>
</feature>
<keyword evidence="3" id="KW-0479">Metal-binding</keyword>
<dbReference type="InterPro" id="IPR047544">
    <property type="entry name" value="RING-HC_RBR_RNF216"/>
</dbReference>
<proteinExistence type="predicted"/>
<feature type="domain" description="RING-type" evidence="10">
    <location>
        <begin position="292"/>
        <end position="603"/>
    </location>
</feature>
<dbReference type="Pfam" id="PF26191">
    <property type="entry name" value="RING-HC_RBR_RNF216"/>
    <property type="match status" value="1"/>
</dbReference>
<keyword evidence="4" id="KW-0677">Repeat</keyword>
<dbReference type="EMBL" id="MU839006">
    <property type="protein sequence ID" value="KAK1767985.1"/>
    <property type="molecule type" value="Genomic_DNA"/>
</dbReference>
<keyword evidence="12" id="KW-1185">Reference proteome</keyword>
<keyword evidence="9" id="KW-1133">Transmembrane helix</keyword>
<dbReference type="InterPro" id="IPR058758">
    <property type="entry name" value="UBA_RNF216"/>
</dbReference>
<feature type="compositionally biased region" description="Low complexity" evidence="8">
    <location>
        <begin position="27"/>
        <end position="39"/>
    </location>
</feature>
<dbReference type="RefSeq" id="XP_060284198.1">
    <property type="nucleotide sequence ID" value="XM_060430997.1"/>
</dbReference>
<dbReference type="Gene3D" id="1.20.120.1750">
    <property type="match status" value="1"/>
</dbReference>
<keyword evidence="9" id="KW-0472">Membrane</keyword>
<organism evidence="11 12">
    <name type="scientific">Phialemonium atrogriseum</name>
    <dbReference type="NCBI Taxonomy" id="1093897"/>
    <lineage>
        <taxon>Eukaryota</taxon>
        <taxon>Fungi</taxon>
        <taxon>Dikarya</taxon>
        <taxon>Ascomycota</taxon>
        <taxon>Pezizomycotina</taxon>
        <taxon>Sordariomycetes</taxon>
        <taxon>Sordariomycetidae</taxon>
        <taxon>Cephalothecales</taxon>
        <taxon>Cephalothecaceae</taxon>
        <taxon>Phialemonium</taxon>
    </lineage>
</organism>
<gene>
    <name evidence="11" type="ORF">QBC33DRAFT_577662</name>
</gene>
<feature type="region of interest" description="Disordered" evidence="8">
    <location>
        <begin position="1"/>
        <end position="67"/>
    </location>
</feature>
<dbReference type="PANTHER" id="PTHR22770">
    <property type="entry name" value="UBIQUITIN CONJUGATING ENZYME 7 INTERACTING PROTEIN-RELATED"/>
    <property type="match status" value="1"/>
</dbReference>
<dbReference type="InterPro" id="IPR051628">
    <property type="entry name" value="LUBAC_E3_Ligases"/>
</dbReference>
<reference evidence="11" key="1">
    <citation type="submission" date="2023-06" db="EMBL/GenBank/DDBJ databases">
        <title>Genome-scale phylogeny and comparative genomics of the fungal order Sordariales.</title>
        <authorList>
            <consortium name="Lawrence Berkeley National Laboratory"/>
            <person name="Hensen N."/>
            <person name="Bonometti L."/>
            <person name="Westerberg I."/>
            <person name="Brannstrom I.O."/>
            <person name="Guillou S."/>
            <person name="Cros-Aarteil S."/>
            <person name="Calhoun S."/>
            <person name="Haridas S."/>
            <person name="Kuo A."/>
            <person name="Mondo S."/>
            <person name="Pangilinan J."/>
            <person name="Riley R."/>
            <person name="Labutti K."/>
            <person name="Andreopoulos B."/>
            <person name="Lipzen A."/>
            <person name="Chen C."/>
            <person name="Yanf M."/>
            <person name="Daum C."/>
            <person name="Ng V."/>
            <person name="Clum A."/>
            <person name="Steindorff A."/>
            <person name="Ohm R."/>
            <person name="Martin F."/>
            <person name="Silar P."/>
            <person name="Natvig D."/>
            <person name="Lalanne C."/>
            <person name="Gautier V."/>
            <person name="Ament-Velasquez S.L."/>
            <person name="Kruys A."/>
            <person name="Hutchinson M.I."/>
            <person name="Powell A.J."/>
            <person name="Barry K."/>
            <person name="Miller A.N."/>
            <person name="Grigoriev I.V."/>
            <person name="Debuchy R."/>
            <person name="Gladieux P."/>
            <person name="Thoren M.H."/>
            <person name="Johannesson H."/>
        </authorList>
    </citation>
    <scope>NUCLEOTIDE SEQUENCE</scope>
    <source>
        <strain evidence="11">8032-3</strain>
    </source>
</reference>
<evidence type="ECO:0000259" key="10">
    <source>
        <dbReference type="PROSITE" id="PS51873"/>
    </source>
</evidence>
<dbReference type="PANTHER" id="PTHR22770:SF42">
    <property type="entry name" value="FINGER PROTEIN (ZIN), PUTATIVE (AFU_ORTHOLOGUE AFUA_4G03910)-RELATED"/>
    <property type="match status" value="1"/>
</dbReference>
<evidence type="ECO:0000256" key="9">
    <source>
        <dbReference type="SAM" id="Phobius"/>
    </source>
</evidence>
<dbReference type="GeneID" id="85314184"/>
<dbReference type="GO" id="GO:0016740">
    <property type="term" value="F:transferase activity"/>
    <property type="evidence" value="ECO:0007669"/>
    <property type="project" value="UniProtKB-KW"/>
</dbReference>
<keyword evidence="9" id="KW-0812">Transmembrane</keyword>
<dbReference type="Pfam" id="PF26112">
    <property type="entry name" value="UBA_RNF216"/>
    <property type="match status" value="1"/>
</dbReference>
<dbReference type="AlphaFoldDB" id="A0AAJ0FPB4"/>
<evidence type="ECO:0000256" key="3">
    <source>
        <dbReference type="ARBA" id="ARBA00022723"/>
    </source>
</evidence>
<evidence type="ECO:0000256" key="8">
    <source>
        <dbReference type="SAM" id="MobiDB-lite"/>
    </source>
</evidence>
<keyword evidence="2" id="KW-0808">Transferase</keyword>
<dbReference type="InterPro" id="IPR047546">
    <property type="entry name" value="Rcat_RBR_RNF216"/>
</dbReference>
<protein>
    <recommendedName>
        <fullName evidence="10">RING-type domain-containing protein</fullName>
    </recommendedName>
</protein>
<keyword evidence="5" id="KW-0863">Zinc-finger</keyword>
<comment type="pathway">
    <text evidence="1">Protein modification; protein ubiquitination.</text>
</comment>
<evidence type="ECO:0000256" key="4">
    <source>
        <dbReference type="ARBA" id="ARBA00022737"/>
    </source>
</evidence>
<evidence type="ECO:0000256" key="5">
    <source>
        <dbReference type="ARBA" id="ARBA00022771"/>
    </source>
</evidence>
<dbReference type="GO" id="GO:0008270">
    <property type="term" value="F:zinc ion binding"/>
    <property type="evidence" value="ECO:0007669"/>
    <property type="project" value="UniProtKB-KW"/>
</dbReference>
<dbReference type="Proteomes" id="UP001244011">
    <property type="component" value="Unassembled WGS sequence"/>
</dbReference>
<dbReference type="InterPro" id="IPR044066">
    <property type="entry name" value="TRIAD_supradom"/>
</dbReference>
<dbReference type="PROSITE" id="PS51873">
    <property type="entry name" value="TRIAD"/>
    <property type="match status" value="1"/>
</dbReference>
<evidence type="ECO:0000256" key="1">
    <source>
        <dbReference type="ARBA" id="ARBA00004906"/>
    </source>
</evidence>
<accession>A0AAJ0FPB4</accession>
<evidence type="ECO:0000256" key="6">
    <source>
        <dbReference type="ARBA" id="ARBA00022786"/>
    </source>
</evidence>
<evidence type="ECO:0000313" key="12">
    <source>
        <dbReference type="Proteomes" id="UP001244011"/>
    </source>
</evidence>
<evidence type="ECO:0000313" key="11">
    <source>
        <dbReference type="EMBL" id="KAK1767985.1"/>
    </source>
</evidence>
<dbReference type="SUPFAM" id="SSF57850">
    <property type="entry name" value="RING/U-box"/>
    <property type="match status" value="1"/>
</dbReference>
<dbReference type="CDD" id="cd16630">
    <property type="entry name" value="RING-HC_RBR_RNF216"/>
    <property type="match status" value="1"/>
</dbReference>
<keyword evidence="6" id="KW-0833">Ubl conjugation pathway</keyword>
<sequence>MVFSALLGLSTDRTTRPTAVKKKKKSPSASTEALTSSSSNQGRDSPPRPEYLSDEAHLQPLDPDTPDLRELNNCLEALAAVFPDIQIDVFREMLSSFDGESRLALVADALLKNKATWVKGRWRVAGETQSSNTKRASTRRQGGGSLLQDSEVFRSPEYKNAAKTLAWQEFKGLSRPTINAVLAEFNYSYLDARPTLVDLSAKSWSFAISSVFLRRKPVSSSEAENHPLVVWKSSGHGSIIPCLKSTGNPELDRELFDYLIAPVRERARASQLENDRSLAMSLNNTEAEASDSTHDCACCFTSATFEEFTSCNAEGHLICHRCVQHSIKEAVFGQGWRRNIDARSGTLVCPAVDSSECEGRIAADHIQRAMLEDKGGAEVLAKLDQRLAEHSLLASDLPLVRCPFCSYAEVDDIYLPLRESELRLRADNVYNLIFLVLCIGMIPFLLPVIFLSSLAAVLLSSRRTVGDHVAGQFREAVVRHRRRQRGLKFTCGSPHCRRTSCLSCGKEWADVHVCHESALVALRTQVETAMSMAVKRVCPRCNTSFVKTAGCNKLTCPCGYKMCYVCRKDIGGAADPDGPDVGYRHFCDHFRPDGDPRPCDRCDRCNLWQSEDTDLVLERARADAERRWREARVADGADGAGGAEGLDAVAEKALLDAGAGAGAAGRRSALLAGRWPSVPEVFDILVENLFV</sequence>
<dbReference type="Pfam" id="PF26200">
    <property type="entry name" value="Rcat_RNF216"/>
    <property type="match status" value="1"/>
</dbReference>
<evidence type="ECO:0000256" key="7">
    <source>
        <dbReference type="ARBA" id="ARBA00022833"/>
    </source>
</evidence>
<keyword evidence="7" id="KW-0862">Zinc</keyword>
<dbReference type="CDD" id="cd20353">
    <property type="entry name" value="Rcat_RBR_RNF216"/>
    <property type="match status" value="1"/>
</dbReference>
<comment type="caution">
    <text evidence="11">The sequence shown here is derived from an EMBL/GenBank/DDBJ whole genome shotgun (WGS) entry which is preliminary data.</text>
</comment>
<evidence type="ECO:0000256" key="2">
    <source>
        <dbReference type="ARBA" id="ARBA00022679"/>
    </source>
</evidence>